<dbReference type="Gene3D" id="2.10.260.10">
    <property type="match status" value="1"/>
</dbReference>
<sequence>MSIGTVFVTNRSQAVRIPLDMRLPEGVHKVNVRANGLERIIAPVGHTWDSFFLDGPPVSEDFLADRPDQHQAQREAL</sequence>
<dbReference type="AlphaFoldDB" id="A0A1A6DWT2"/>
<evidence type="ECO:0000313" key="1">
    <source>
        <dbReference type="EMBL" id="OBS31308.1"/>
    </source>
</evidence>
<reference evidence="1 2" key="1">
    <citation type="submission" date="2016-06" db="EMBL/GenBank/DDBJ databases">
        <title>Genome sequence of Tepidimonas fonticaldi PL17.</title>
        <authorList>
            <person name="Pinnaka A.K."/>
        </authorList>
    </citation>
    <scope>NUCLEOTIDE SEQUENCE [LARGE SCALE GENOMIC DNA]</scope>
    <source>
        <strain evidence="1 2">PL17</strain>
    </source>
</reference>
<protein>
    <submittedName>
        <fullName evidence="1">Antitoxin</fullName>
    </submittedName>
</protein>
<dbReference type="OrthoDB" id="9810009at2"/>
<dbReference type="InterPro" id="IPR047976">
    <property type="entry name" value="Anti_VapB2-like"/>
</dbReference>
<dbReference type="NCBIfam" id="NF040493">
    <property type="entry name" value="TA_anti_VapB"/>
    <property type="match status" value="1"/>
</dbReference>
<gene>
    <name evidence="1" type="ORF">A9O67_03065</name>
</gene>
<proteinExistence type="predicted"/>
<dbReference type="STRING" id="1101373.A9O67_03065"/>
<accession>A0A1A6DWT2</accession>
<evidence type="ECO:0000313" key="2">
    <source>
        <dbReference type="Proteomes" id="UP000091969"/>
    </source>
</evidence>
<dbReference type="EMBL" id="LZDH01000045">
    <property type="protein sequence ID" value="OBS31308.1"/>
    <property type="molecule type" value="Genomic_DNA"/>
</dbReference>
<dbReference type="PANTHER" id="PTHR37550">
    <property type="entry name" value="ANTITOXIN VAPB1"/>
    <property type="match status" value="1"/>
</dbReference>
<dbReference type="InterPro" id="IPR051734">
    <property type="entry name" value="VapB_TA_antitoxins"/>
</dbReference>
<dbReference type="RefSeq" id="WP_068608303.1">
    <property type="nucleotide sequence ID" value="NZ_LZDH01000045.1"/>
</dbReference>
<dbReference type="PANTHER" id="PTHR37550:SF3">
    <property type="entry name" value="ANTITOXIN VAPB1"/>
    <property type="match status" value="1"/>
</dbReference>
<keyword evidence="2" id="KW-1185">Reference proteome</keyword>
<name>A0A1A6DWT2_9BURK</name>
<comment type="caution">
    <text evidence="1">The sequence shown here is derived from an EMBL/GenBank/DDBJ whole genome shotgun (WGS) entry which is preliminary data.</text>
</comment>
<dbReference type="Proteomes" id="UP000091969">
    <property type="component" value="Unassembled WGS sequence"/>
</dbReference>
<organism evidence="1 2">
    <name type="scientific">Tepidimonas fonticaldi</name>
    <dbReference type="NCBI Taxonomy" id="1101373"/>
    <lineage>
        <taxon>Bacteria</taxon>
        <taxon>Pseudomonadati</taxon>
        <taxon>Pseudomonadota</taxon>
        <taxon>Betaproteobacteria</taxon>
        <taxon>Burkholderiales</taxon>
        <taxon>Tepidimonas</taxon>
    </lineage>
</organism>